<evidence type="ECO:0000313" key="2">
    <source>
        <dbReference type="EMBL" id="QTL34735.1"/>
    </source>
</evidence>
<evidence type="ECO:0000259" key="1">
    <source>
        <dbReference type="PROSITE" id="PS51186"/>
    </source>
</evidence>
<dbReference type="EMBL" id="CP072425">
    <property type="protein sequence ID" value="QTL34735.1"/>
    <property type="molecule type" value="Genomic_DNA"/>
</dbReference>
<accession>A0ABX7V2R5</accession>
<protein>
    <submittedName>
        <fullName evidence="2">GNAT family N-acetyltransferase</fullName>
    </submittedName>
</protein>
<gene>
    <name evidence="2" type="ORF">J5X90_14500</name>
</gene>
<sequence length="145" mass="16264">MPAYTISNDPTRLNFDVIYNFISGSYWAKGIPREIMARAIDNSLCFGVYCEGGEQVGFARVITDKATFAYLADVFILDQHRGQGLSKQLVDAVINHPELQGLRRMMLATKDAHGLYAQFGFAAVEDPSILMQICHPDIYLNQQSR</sequence>
<dbReference type="SUPFAM" id="SSF55729">
    <property type="entry name" value="Acyl-CoA N-acyltransferases (Nat)"/>
    <property type="match status" value="1"/>
</dbReference>
<keyword evidence="3" id="KW-1185">Reference proteome</keyword>
<dbReference type="PROSITE" id="PS51186">
    <property type="entry name" value="GNAT"/>
    <property type="match status" value="1"/>
</dbReference>
<name>A0ABX7V2R5_9GAMM</name>
<feature type="domain" description="N-acetyltransferase" evidence="1">
    <location>
        <begin position="4"/>
        <end position="145"/>
    </location>
</feature>
<dbReference type="CDD" id="cd04301">
    <property type="entry name" value="NAT_SF"/>
    <property type="match status" value="1"/>
</dbReference>
<dbReference type="Proteomes" id="UP000665025">
    <property type="component" value="Chromosome 1"/>
</dbReference>
<dbReference type="Pfam" id="PF00583">
    <property type="entry name" value="Acetyltransf_1"/>
    <property type="match status" value="1"/>
</dbReference>
<dbReference type="InterPro" id="IPR000182">
    <property type="entry name" value="GNAT_dom"/>
</dbReference>
<evidence type="ECO:0000313" key="3">
    <source>
        <dbReference type="Proteomes" id="UP000665025"/>
    </source>
</evidence>
<proteinExistence type="predicted"/>
<dbReference type="InterPro" id="IPR053144">
    <property type="entry name" value="Acetyltransferase_Butenolide"/>
</dbReference>
<dbReference type="InterPro" id="IPR016181">
    <property type="entry name" value="Acyl_CoA_acyltransferase"/>
</dbReference>
<reference evidence="2 3" key="1">
    <citation type="submission" date="2021-03" db="EMBL/GenBank/DDBJ databases">
        <title>Complete Genome of Pseudoalteromonas viridis Strain BBR56, a new biocontrol bacterial candidate.</title>
        <authorList>
            <person name="Handayani D.P."/>
            <person name="Isnansetyo A."/>
            <person name="Istiqomah I."/>
            <person name="Jumina J."/>
        </authorList>
    </citation>
    <scope>NUCLEOTIDE SEQUENCE [LARGE SCALE GENOMIC DNA]</scope>
    <source>
        <strain evidence="2 3">BBR56</strain>
    </source>
</reference>
<dbReference type="Gene3D" id="3.40.630.30">
    <property type="match status" value="1"/>
</dbReference>
<dbReference type="RefSeq" id="WP_209051746.1">
    <property type="nucleotide sequence ID" value="NZ_CP072425.1"/>
</dbReference>
<dbReference type="PANTHER" id="PTHR43233:SF1">
    <property type="entry name" value="FAMILY N-ACETYLTRANSFERASE, PUTATIVE (AFU_ORTHOLOGUE AFUA_6G03350)-RELATED"/>
    <property type="match status" value="1"/>
</dbReference>
<organism evidence="2 3">
    <name type="scientific">Pseudoalteromonas viridis</name>
    <dbReference type="NCBI Taxonomy" id="339617"/>
    <lineage>
        <taxon>Bacteria</taxon>
        <taxon>Pseudomonadati</taxon>
        <taxon>Pseudomonadota</taxon>
        <taxon>Gammaproteobacteria</taxon>
        <taxon>Alteromonadales</taxon>
        <taxon>Pseudoalteromonadaceae</taxon>
        <taxon>Pseudoalteromonas</taxon>
    </lineage>
</organism>
<dbReference type="PANTHER" id="PTHR43233">
    <property type="entry name" value="FAMILY N-ACETYLTRANSFERASE, PUTATIVE (AFU_ORTHOLOGUE AFUA_6G03350)-RELATED"/>
    <property type="match status" value="1"/>
</dbReference>